<reference evidence="1 2" key="1">
    <citation type="journal article" date="2017" name="Genome Biol. Evol.">
        <title>Phytophthora megakarya and P. palmivora, closely related causal agents of cacao black pod rot, underwent increases in genome sizes and gene numbers by different mechanisms.</title>
        <authorList>
            <person name="Ali S.S."/>
            <person name="Shao J."/>
            <person name="Lary D.J."/>
            <person name="Kronmiller B."/>
            <person name="Shen D."/>
            <person name="Strem M.D."/>
            <person name="Amoako-Attah I."/>
            <person name="Akrofi A.Y."/>
            <person name="Begoude B.A."/>
            <person name="Ten Hoopen G.M."/>
            <person name="Coulibaly K."/>
            <person name="Kebe B.I."/>
            <person name="Melnick R.L."/>
            <person name="Guiltinan M.J."/>
            <person name="Tyler B.M."/>
            <person name="Meinhardt L.W."/>
            <person name="Bailey B.A."/>
        </authorList>
    </citation>
    <scope>NUCLEOTIDE SEQUENCE [LARGE SCALE GENOMIC DNA]</scope>
    <source>
        <strain evidence="2">sbr112.9</strain>
    </source>
</reference>
<dbReference type="EMBL" id="NCKW01004880">
    <property type="protein sequence ID" value="POM74367.1"/>
    <property type="molecule type" value="Genomic_DNA"/>
</dbReference>
<evidence type="ECO:0000313" key="1">
    <source>
        <dbReference type="EMBL" id="POM74367.1"/>
    </source>
</evidence>
<proteinExistence type="predicted"/>
<protein>
    <submittedName>
        <fullName evidence="1">Transposable element Tc3 Transposase</fullName>
    </submittedName>
</protein>
<sequence>MRKPTPGIELVIRHDLYGKTEIAFLEGRQNSECYTKTLGNYLTAFLDTLHENHGFLRPIFQQDNAASHESKFTKAHIETLGIRKVKWRRKSPDLHPIENVWD</sequence>
<organism evidence="1 2">
    <name type="scientific">Phytophthora palmivora</name>
    <dbReference type="NCBI Taxonomy" id="4796"/>
    <lineage>
        <taxon>Eukaryota</taxon>
        <taxon>Sar</taxon>
        <taxon>Stramenopiles</taxon>
        <taxon>Oomycota</taxon>
        <taxon>Peronosporomycetes</taxon>
        <taxon>Peronosporales</taxon>
        <taxon>Peronosporaceae</taxon>
        <taxon>Phytophthora</taxon>
    </lineage>
</organism>
<gene>
    <name evidence="1" type="ORF">PHPALM_8690</name>
</gene>
<dbReference type="GO" id="GO:0003676">
    <property type="term" value="F:nucleic acid binding"/>
    <property type="evidence" value="ECO:0007669"/>
    <property type="project" value="InterPro"/>
</dbReference>
<evidence type="ECO:0000313" key="2">
    <source>
        <dbReference type="Proteomes" id="UP000237271"/>
    </source>
</evidence>
<accession>A0A2P4Y978</accession>
<dbReference type="InterPro" id="IPR036397">
    <property type="entry name" value="RNaseH_sf"/>
</dbReference>
<keyword evidence="2" id="KW-1185">Reference proteome</keyword>
<dbReference type="AlphaFoldDB" id="A0A2P4Y978"/>
<dbReference type="Proteomes" id="UP000237271">
    <property type="component" value="Unassembled WGS sequence"/>
</dbReference>
<dbReference type="OrthoDB" id="106945at2759"/>
<dbReference type="Gene3D" id="3.30.420.10">
    <property type="entry name" value="Ribonuclease H-like superfamily/Ribonuclease H"/>
    <property type="match status" value="1"/>
</dbReference>
<name>A0A2P4Y978_9STRA</name>
<comment type="caution">
    <text evidence="1">The sequence shown here is derived from an EMBL/GenBank/DDBJ whole genome shotgun (WGS) entry which is preliminary data.</text>
</comment>